<dbReference type="Proteomes" id="UP000604737">
    <property type="component" value="Unassembled WGS sequence"/>
</dbReference>
<feature type="domain" description="Nicotinamide phosphoribosyltransferase N-terminal" evidence="10">
    <location>
        <begin position="8"/>
        <end position="101"/>
    </location>
</feature>
<accession>A0ABQ3H0D1</accession>
<dbReference type="InterPro" id="IPR013785">
    <property type="entry name" value="Aldolase_TIM"/>
</dbReference>
<dbReference type="SUPFAM" id="SSF51690">
    <property type="entry name" value="Nicotinate/Quinolinate PRTase C-terminal domain-like"/>
    <property type="match status" value="1"/>
</dbReference>
<dbReference type="EMBL" id="BMYO01000004">
    <property type="protein sequence ID" value="GHD62521.1"/>
    <property type="molecule type" value="Genomic_DNA"/>
</dbReference>
<dbReference type="InterPro" id="IPR041529">
    <property type="entry name" value="DUF5598"/>
</dbReference>
<evidence type="ECO:0000259" key="10">
    <source>
        <dbReference type="Pfam" id="PF18127"/>
    </source>
</evidence>
<dbReference type="PANTHER" id="PTHR43816">
    <property type="entry name" value="NICOTINAMIDE PHOSPHORIBOSYLTRANSFERASE"/>
    <property type="match status" value="1"/>
</dbReference>
<dbReference type="EC" id="2.4.2.12" evidence="6"/>
<proteinExistence type="inferred from homology"/>
<evidence type="ECO:0000256" key="3">
    <source>
        <dbReference type="ARBA" id="ARBA00022676"/>
    </source>
</evidence>
<protein>
    <recommendedName>
        <fullName evidence="7">Nicotinamide phosphoribosyltransferase</fullName>
        <ecNumber evidence="6">2.4.2.12</ecNumber>
    </recommendedName>
</protein>
<dbReference type="InterPro" id="IPR016471">
    <property type="entry name" value="Nicotinamide_PRibTrfase"/>
</dbReference>
<comment type="pathway">
    <text evidence="5">Cofactor biosynthesis; NAD(+) biosynthesis; nicotinamide D-ribonucleotide from 5-phospho-alpha-D-ribose 1-diphosphate and nicotinamide: step 1/1.</text>
</comment>
<comment type="catalytic activity">
    <reaction evidence="8">
        <text>beta-nicotinamide D-ribonucleotide + diphosphate = 5-phospho-alpha-D-ribose 1-diphosphate + nicotinamide + H(+)</text>
        <dbReference type="Rhea" id="RHEA:16149"/>
        <dbReference type="ChEBI" id="CHEBI:14649"/>
        <dbReference type="ChEBI" id="CHEBI:15378"/>
        <dbReference type="ChEBI" id="CHEBI:17154"/>
        <dbReference type="ChEBI" id="CHEBI:33019"/>
        <dbReference type="ChEBI" id="CHEBI:58017"/>
        <dbReference type="EC" id="2.4.2.12"/>
    </reaction>
    <physiologicalReaction direction="right-to-left" evidence="8">
        <dbReference type="Rhea" id="RHEA:16151"/>
    </physiologicalReaction>
</comment>
<sequence length="461" mass="50263">MPDRLTANLLLNTDSYKASHYLQYPPGADGMFGYIESRGGAYAETVWFGLQAILHEYLATPVTHAMIDEAAALFAAHGEPFAERAFRRIVDVHGGWLPLEIRAAPEGLVIPTHNVLATIESTDPELFWLGSYLESLWLRVWYPATVATRSRAIKATIRAALIRSADDVDGQLPFKLHDFGARGASSSETAALGGMAHLVNFRGTDTVLALVAARRYYDEPMAGFSIPAAEHSTITAWGRDSELAAYRNMLARFGNPGAIFACVSDSYDIYHAVDAMWGEALRDAVIQSGATLVIRPDSGDPATVVLRCAELLAARFGTTTNRKGYKVLNHVRLIQGDGVNEASIRHVLDTLLTAGYSADNLAFGMGGALLQDMNRDTLRWALKTSAIRVDGEWRDVYKAPVTDPGKTSKPGRLMLFRDAHGHYVTGGVDAALGEPLLRTVYRNGELLANDRFAAVRERAAL</sequence>
<keyword evidence="2" id="KW-0662">Pyridine nucleotide biosynthesis</keyword>
<evidence type="ECO:0000256" key="4">
    <source>
        <dbReference type="ARBA" id="ARBA00022679"/>
    </source>
</evidence>
<evidence type="ECO:0000256" key="2">
    <source>
        <dbReference type="ARBA" id="ARBA00022642"/>
    </source>
</evidence>
<keyword evidence="4" id="KW-0808">Transferase</keyword>
<keyword evidence="12" id="KW-1185">Reference proteome</keyword>
<evidence type="ECO:0000313" key="11">
    <source>
        <dbReference type="EMBL" id="GHD62521.1"/>
    </source>
</evidence>
<evidence type="ECO:0000259" key="9">
    <source>
        <dbReference type="Pfam" id="PF04095"/>
    </source>
</evidence>
<gene>
    <name evidence="11" type="primary">pbeF</name>
    <name evidence="11" type="ORF">GCM10007350_18650</name>
</gene>
<evidence type="ECO:0000256" key="1">
    <source>
        <dbReference type="ARBA" id="ARBA00010897"/>
    </source>
</evidence>
<dbReference type="InterPro" id="IPR041525">
    <property type="entry name" value="N/Namide_PRibTrfase"/>
</dbReference>
<feature type="domain" description="Nicotinate/nicotinamide phosphoribosyltransferase" evidence="9">
    <location>
        <begin position="174"/>
        <end position="444"/>
    </location>
</feature>
<dbReference type="PANTHER" id="PTHR43816:SF1">
    <property type="entry name" value="NICOTINAMIDE PHOSPHORIBOSYLTRANSFERASE"/>
    <property type="match status" value="1"/>
</dbReference>
<name>A0ABQ3H0D1_9NEIS</name>
<evidence type="ECO:0000256" key="8">
    <source>
        <dbReference type="ARBA" id="ARBA00047835"/>
    </source>
</evidence>
<dbReference type="InterPro" id="IPR036068">
    <property type="entry name" value="Nicotinate_pribotase-like_C"/>
</dbReference>
<dbReference type="NCBIfam" id="NF006629">
    <property type="entry name" value="PRK09198.1"/>
    <property type="match status" value="1"/>
</dbReference>
<reference evidence="12" key="1">
    <citation type="journal article" date="2019" name="Int. J. Syst. Evol. Microbiol.">
        <title>The Global Catalogue of Microorganisms (GCM) 10K type strain sequencing project: providing services to taxonomists for standard genome sequencing and annotation.</title>
        <authorList>
            <consortium name="The Broad Institute Genomics Platform"/>
            <consortium name="The Broad Institute Genome Sequencing Center for Infectious Disease"/>
            <person name="Wu L."/>
            <person name="Ma J."/>
        </authorList>
    </citation>
    <scope>NUCLEOTIDE SEQUENCE [LARGE SCALE GENOMIC DNA]</scope>
    <source>
        <strain evidence="12">KCTC 23701</strain>
    </source>
</reference>
<dbReference type="Pfam" id="PF18127">
    <property type="entry name" value="NAMPT_N"/>
    <property type="match status" value="1"/>
</dbReference>
<dbReference type="Pfam" id="PF04095">
    <property type="entry name" value="NAPRTase"/>
    <property type="match status" value="1"/>
</dbReference>
<dbReference type="Gene3D" id="3.20.20.70">
    <property type="entry name" value="Aldolase class I"/>
    <property type="match status" value="1"/>
</dbReference>
<organism evidence="11 12">
    <name type="scientific">Jeongeupia chitinilytica</name>
    <dbReference type="NCBI Taxonomy" id="1041641"/>
    <lineage>
        <taxon>Bacteria</taxon>
        <taxon>Pseudomonadati</taxon>
        <taxon>Pseudomonadota</taxon>
        <taxon>Betaproteobacteria</taxon>
        <taxon>Neisseriales</taxon>
        <taxon>Chitinibacteraceae</taxon>
        <taxon>Jeongeupia</taxon>
    </lineage>
</organism>
<keyword evidence="3 11" id="KW-0328">Glycosyltransferase</keyword>
<evidence type="ECO:0000256" key="6">
    <source>
        <dbReference type="ARBA" id="ARBA00035024"/>
    </source>
</evidence>
<evidence type="ECO:0000313" key="12">
    <source>
        <dbReference type="Proteomes" id="UP000604737"/>
    </source>
</evidence>
<dbReference type="RefSeq" id="WP_229797514.1">
    <property type="nucleotide sequence ID" value="NZ_BMYO01000004.1"/>
</dbReference>
<comment type="caution">
    <text evidence="11">The sequence shown here is derived from an EMBL/GenBank/DDBJ whole genome shotgun (WGS) entry which is preliminary data.</text>
</comment>
<comment type="similarity">
    <text evidence="1">Belongs to the NAPRTase family.</text>
</comment>
<dbReference type="PIRSF" id="PIRSF005943">
    <property type="entry name" value="NMPRT"/>
    <property type="match status" value="1"/>
</dbReference>
<dbReference type="CDD" id="cd01569">
    <property type="entry name" value="PBEF_like"/>
    <property type="match status" value="1"/>
</dbReference>
<dbReference type="GO" id="GO:0016757">
    <property type="term" value="F:glycosyltransferase activity"/>
    <property type="evidence" value="ECO:0007669"/>
    <property type="project" value="UniProtKB-KW"/>
</dbReference>
<evidence type="ECO:0000256" key="7">
    <source>
        <dbReference type="ARBA" id="ARBA00035036"/>
    </source>
</evidence>
<evidence type="ECO:0000256" key="5">
    <source>
        <dbReference type="ARBA" id="ARBA00035007"/>
    </source>
</evidence>